<proteinExistence type="predicted"/>
<dbReference type="OrthoDB" id="1913496at2759"/>
<evidence type="ECO:0008006" key="3">
    <source>
        <dbReference type="Google" id="ProtNLM"/>
    </source>
</evidence>
<dbReference type="GO" id="GO:0003676">
    <property type="term" value="F:nucleic acid binding"/>
    <property type="evidence" value="ECO:0007669"/>
    <property type="project" value="InterPro"/>
</dbReference>
<organism evidence="1 2">
    <name type="scientific">Capsella rubella</name>
    <dbReference type="NCBI Taxonomy" id="81985"/>
    <lineage>
        <taxon>Eukaryota</taxon>
        <taxon>Viridiplantae</taxon>
        <taxon>Streptophyta</taxon>
        <taxon>Embryophyta</taxon>
        <taxon>Tracheophyta</taxon>
        <taxon>Spermatophyta</taxon>
        <taxon>Magnoliopsida</taxon>
        <taxon>eudicotyledons</taxon>
        <taxon>Gunneridae</taxon>
        <taxon>Pentapetalae</taxon>
        <taxon>rosids</taxon>
        <taxon>malvids</taxon>
        <taxon>Brassicales</taxon>
        <taxon>Brassicaceae</taxon>
        <taxon>Camelineae</taxon>
        <taxon>Capsella</taxon>
    </lineage>
</organism>
<dbReference type="PANTHER" id="PTHR36309:SF1">
    <property type="entry name" value="RNA-BINDING (RRM_RBD_RNP MOTIFS) FAMILY PROTEIN"/>
    <property type="match status" value="1"/>
</dbReference>
<accession>R0IDC1</accession>
<keyword evidence="2" id="KW-1185">Reference proteome</keyword>
<feature type="non-terminal residue" evidence="1">
    <location>
        <position position="1"/>
    </location>
</feature>
<dbReference type="AlphaFoldDB" id="R0IDC1"/>
<dbReference type="eggNOG" id="ENOG502QUFQ">
    <property type="taxonomic scope" value="Eukaryota"/>
</dbReference>
<gene>
    <name evidence="1" type="ORF">CARUB_v10010117mg</name>
</gene>
<dbReference type="InterPro" id="IPR053316">
    <property type="entry name" value="Epigenetic_reg_gene_expr"/>
</dbReference>
<evidence type="ECO:0000313" key="2">
    <source>
        <dbReference type="Proteomes" id="UP000029121"/>
    </source>
</evidence>
<dbReference type="PANTHER" id="PTHR36309">
    <property type="entry name" value="RNA-BINDING (RRM/RBD/RNP MOTIFS) FAMILY PROTEIN"/>
    <property type="match status" value="1"/>
</dbReference>
<dbReference type="InterPro" id="IPR012677">
    <property type="entry name" value="Nucleotide-bd_a/b_plait_sf"/>
</dbReference>
<dbReference type="EMBL" id="KB870805">
    <property type="protein sequence ID" value="EOA36205.1"/>
    <property type="molecule type" value="Genomic_DNA"/>
</dbReference>
<protein>
    <recommendedName>
        <fullName evidence="3">RRM domain-containing protein</fullName>
    </recommendedName>
</protein>
<dbReference type="SUPFAM" id="SSF54928">
    <property type="entry name" value="RNA-binding domain, RBD"/>
    <property type="match status" value="1"/>
</dbReference>
<reference evidence="2" key="1">
    <citation type="journal article" date="2013" name="Nat. Genet.">
        <title>The Capsella rubella genome and the genomic consequences of rapid mating system evolution.</title>
        <authorList>
            <person name="Slotte T."/>
            <person name="Hazzouri K.M."/>
            <person name="Agren J.A."/>
            <person name="Koenig D."/>
            <person name="Maumus F."/>
            <person name="Guo Y.L."/>
            <person name="Steige K."/>
            <person name="Platts A.E."/>
            <person name="Escobar J.S."/>
            <person name="Newman L.K."/>
            <person name="Wang W."/>
            <person name="Mandakova T."/>
            <person name="Vello E."/>
            <person name="Smith L.M."/>
            <person name="Henz S.R."/>
            <person name="Steffen J."/>
            <person name="Takuno S."/>
            <person name="Brandvain Y."/>
            <person name="Coop G."/>
            <person name="Andolfatto P."/>
            <person name="Hu T.T."/>
            <person name="Blanchette M."/>
            <person name="Clark R.M."/>
            <person name="Quesneville H."/>
            <person name="Nordborg M."/>
            <person name="Gaut B.S."/>
            <person name="Lysak M.A."/>
            <person name="Jenkins J."/>
            <person name="Grimwood J."/>
            <person name="Chapman J."/>
            <person name="Prochnik S."/>
            <person name="Shu S."/>
            <person name="Rokhsar D."/>
            <person name="Schmutz J."/>
            <person name="Weigel D."/>
            <person name="Wright S.I."/>
        </authorList>
    </citation>
    <scope>NUCLEOTIDE SEQUENCE [LARGE SCALE GENOMIC DNA]</scope>
    <source>
        <strain evidence="2">cv. Monte Gargano</strain>
    </source>
</reference>
<evidence type="ECO:0000313" key="1">
    <source>
        <dbReference type="EMBL" id="EOA36205.1"/>
    </source>
</evidence>
<dbReference type="STRING" id="81985.R0IDC1"/>
<sequence length="246" mass="28121">LLLSSLSLSAAPFSVVRIGKIDIPVFAQVFPILPFECDFFVSVSEVMATPEEVEYEKFLERVRRTVYIDELTPLATYPVIEAAFNQFGTVKSVSFIPNFLGPKELPIGVLVEMETEEMAKDVTATVTQLPFMVAGMPRPVRATPSHPHMFVDRPKKPGRKIRFRWINPNDPDFDKAKKMKRLVRKHTAETSFMLKKQLEEADKLSKQQAETAITHHKKFEMCDKLLHDGVAQKLADCYNIKSYPYR</sequence>
<dbReference type="InterPro" id="IPR035979">
    <property type="entry name" value="RBD_domain_sf"/>
</dbReference>
<dbReference type="Gene3D" id="3.30.70.330">
    <property type="match status" value="1"/>
</dbReference>
<name>R0IDC1_9BRAS</name>
<dbReference type="Proteomes" id="UP000029121">
    <property type="component" value="Unassembled WGS sequence"/>
</dbReference>
<dbReference type="KEGG" id="crb:17900115"/>